<dbReference type="Gene3D" id="1.10.10.10">
    <property type="entry name" value="Winged helix-like DNA-binding domain superfamily/Winged helix DNA-binding domain"/>
    <property type="match status" value="1"/>
</dbReference>
<evidence type="ECO:0000313" key="2">
    <source>
        <dbReference type="EMBL" id="TWJ19345.1"/>
    </source>
</evidence>
<dbReference type="PIRSF" id="PIRSF036158">
    <property type="entry name" value="UCP036158_MarR"/>
    <property type="match status" value="1"/>
</dbReference>
<dbReference type="AlphaFoldDB" id="A0A562VN70"/>
<dbReference type="InterPro" id="IPR014601">
    <property type="entry name" value="Trans_reg_MarR_HTH"/>
</dbReference>
<sequence length="190" mass="20813">MPIDHPSAEGAQESSSGVDDTLRIVTSAHLATSYPESSEFEFGLIIAYHAFERWMIRCMNAAGAKDMAPLDILILHHINHRGKQKRLADVCFILNIEDTHLATYSIKKLVAADLVSGAKKGKEMYYSATPKGSDLCNRYKSVRDTCLIGSFTKSEDEAKTLGSIAKFLRNISGSYDQASRAASSFDLAST</sequence>
<dbReference type="GO" id="GO:0003700">
    <property type="term" value="F:DNA-binding transcription factor activity"/>
    <property type="evidence" value="ECO:0007669"/>
    <property type="project" value="InterPro"/>
</dbReference>
<feature type="domain" description="HTH marR-type" evidence="1">
    <location>
        <begin position="69"/>
        <end position="132"/>
    </location>
</feature>
<comment type="caution">
    <text evidence="2">The sequence shown here is derived from an EMBL/GenBank/DDBJ whole genome shotgun (WGS) entry which is preliminary data.</text>
</comment>
<keyword evidence="3" id="KW-1185">Reference proteome</keyword>
<dbReference type="EMBL" id="VLLN01000009">
    <property type="protein sequence ID" value="TWJ19345.1"/>
    <property type="molecule type" value="Genomic_DNA"/>
</dbReference>
<gene>
    <name evidence="2" type="ORF">JN12_01758</name>
</gene>
<dbReference type="InterPro" id="IPR000835">
    <property type="entry name" value="HTH_MarR-typ"/>
</dbReference>
<dbReference type="RefSeq" id="WP_145021378.1">
    <property type="nucleotide sequence ID" value="NZ_VLLN01000009.1"/>
</dbReference>
<dbReference type="InterPro" id="IPR036388">
    <property type="entry name" value="WH-like_DNA-bd_sf"/>
</dbReference>
<dbReference type="Pfam" id="PF13463">
    <property type="entry name" value="HTH_27"/>
    <property type="match status" value="1"/>
</dbReference>
<evidence type="ECO:0000259" key="1">
    <source>
        <dbReference type="Pfam" id="PF13463"/>
    </source>
</evidence>
<evidence type="ECO:0000313" key="3">
    <source>
        <dbReference type="Proteomes" id="UP000319449"/>
    </source>
</evidence>
<dbReference type="Proteomes" id="UP000319449">
    <property type="component" value="Unassembled WGS sequence"/>
</dbReference>
<proteinExistence type="predicted"/>
<protein>
    <submittedName>
        <fullName evidence="2">Putative MarR family transcription regulator</fullName>
    </submittedName>
</protein>
<dbReference type="InterPro" id="IPR036390">
    <property type="entry name" value="WH_DNA-bd_sf"/>
</dbReference>
<dbReference type="SUPFAM" id="SSF46785">
    <property type="entry name" value="Winged helix' DNA-binding domain"/>
    <property type="match status" value="1"/>
</dbReference>
<accession>A0A562VN70</accession>
<reference evidence="2 3" key="1">
    <citation type="submission" date="2019-07" db="EMBL/GenBank/DDBJ databases">
        <title>Genomic Encyclopedia of Archaeal and Bacterial Type Strains, Phase II (KMG-II): from individual species to whole genera.</title>
        <authorList>
            <person name="Goeker M."/>
        </authorList>
    </citation>
    <scope>NUCLEOTIDE SEQUENCE [LARGE SCALE GENOMIC DNA]</scope>
    <source>
        <strain evidence="2 3">ATCC BAA-1139</strain>
    </source>
</reference>
<name>A0A562VN70_9BACT</name>
<dbReference type="OrthoDB" id="7504146at2"/>
<organism evidence="2 3">
    <name type="scientific">Geobacter argillaceus</name>
    <dbReference type="NCBI Taxonomy" id="345631"/>
    <lineage>
        <taxon>Bacteria</taxon>
        <taxon>Pseudomonadati</taxon>
        <taxon>Thermodesulfobacteriota</taxon>
        <taxon>Desulfuromonadia</taxon>
        <taxon>Geobacterales</taxon>
        <taxon>Geobacteraceae</taxon>
        <taxon>Geobacter</taxon>
    </lineage>
</organism>